<keyword evidence="1" id="KW-0732">Signal</keyword>
<reference evidence="3" key="1">
    <citation type="submission" date="2016-04" db="UniProtKB">
        <authorList>
            <consortium name="WormBaseParasite"/>
        </authorList>
    </citation>
    <scope>IDENTIFICATION</scope>
</reference>
<evidence type="ECO:0000313" key="2">
    <source>
        <dbReference type="Proteomes" id="UP000046393"/>
    </source>
</evidence>
<evidence type="ECO:0000256" key="1">
    <source>
        <dbReference type="SAM" id="SignalP"/>
    </source>
</evidence>
<dbReference type="AlphaFoldDB" id="A0A158R4H6"/>
<accession>A0A158R4H6</accession>
<proteinExistence type="predicted"/>
<feature type="chain" id="PRO_5007631529" evidence="1">
    <location>
        <begin position="21"/>
        <end position="117"/>
    </location>
</feature>
<evidence type="ECO:0000313" key="3">
    <source>
        <dbReference type="WBParaSite" id="SMUV_0000344101-mRNA-1"/>
    </source>
</evidence>
<protein>
    <submittedName>
        <fullName evidence="3">Ground-like domain-containing protein</fullName>
    </submittedName>
</protein>
<organism evidence="2 3">
    <name type="scientific">Syphacia muris</name>
    <dbReference type="NCBI Taxonomy" id="451379"/>
    <lineage>
        <taxon>Eukaryota</taxon>
        <taxon>Metazoa</taxon>
        <taxon>Ecdysozoa</taxon>
        <taxon>Nematoda</taxon>
        <taxon>Chromadorea</taxon>
        <taxon>Rhabditida</taxon>
        <taxon>Spirurina</taxon>
        <taxon>Oxyuridomorpha</taxon>
        <taxon>Oxyuroidea</taxon>
        <taxon>Oxyuridae</taxon>
        <taxon>Syphacia</taxon>
    </lineage>
</organism>
<sequence length="117" mass="13116">MPSSLLLFPILILLTTLCATAVFNGKHFQCKSLSIRELIMKSIGTYPHNPAAQASLLSDLCRQAYGDYWSAVIVPADGAYTMKEVVDTINLNTSCEYEYDHMTYWIGRTALDSCIWN</sequence>
<keyword evidence="2" id="KW-1185">Reference proteome</keyword>
<dbReference type="Proteomes" id="UP000046393">
    <property type="component" value="Unplaced"/>
</dbReference>
<name>A0A158R4H6_9BILA</name>
<dbReference type="WBParaSite" id="SMUV_0000344101-mRNA-1">
    <property type="protein sequence ID" value="SMUV_0000344101-mRNA-1"/>
    <property type="gene ID" value="SMUV_0000344101"/>
</dbReference>
<feature type="signal peptide" evidence="1">
    <location>
        <begin position="1"/>
        <end position="20"/>
    </location>
</feature>